<dbReference type="InterPro" id="IPR000945">
    <property type="entry name" value="DBH-like"/>
</dbReference>
<dbReference type="GO" id="GO:0004500">
    <property type="term" value="F:dopamine beta-monooxygenase activity"/>
    <property type="evidence" value="ECO:0007669"/>
    <property type="project" value="InterPro"/>
</dbReference>
<dbReference type="Proteomes" id="UP001431783">
    <property type="component" value="Unassembled WGS sequence"/>
</dbReference>
<reference evidence="5 6" key="1">
    <citation type="submission" date="2023-03" db="EMBL/GenBank/DDBJ databases">
        <title>Genome insight into feeding habits of ladybird beetles.</title>
        <authorList>
            <person name="Li H.-S."/>
            <person name="Huang Y.-H."/>
            <person name="Pang H."/>
        </authorList>
    </citation>
    <scope>NUCLEOTIDE SEQUENCE [LARGE SCALE GENOMIC DNA]</scope>
    <source>
        <strain evidence="5">SYSU_2023b</strain>
        <tissue evidence="5">Whole body</tissue>
    </source>
</reference>
<name>A0AAW1TIW1_9CUCU</name>
<dbReference type="Pfam" id="PF03351">
    <property type="entry name" value="DOMON"/>
    <property type="match status" value="1"/>
</dbReference>
<dbReference type="Gene3D" id="2.60.120.310">
    <property type="entry name" value="Copper type II, ascorbate-dependent monooxygenase, N-terminal domain"/>
    <property type="match status" value="1"/>
</dbReference>
<evidence type="ECO:0000313" key="5">
    <source>
        <dbReference type="EMBL" id="KAK9870746.1"/>
    </source>
</evidence>
<dbReference type="InterPro" id="IPR028460">
    <property type="entry name" value="Tbh/DBH"/>
</dbReference>
<dbReference type="InterPro" id="IPR005018">
    <property type="entry name" value="DOMON_domain"/>
</dbReference>
<dbReference type="FunFam" id="2.60.120.230:FF:000001">
    <property type="entry name" value="Monooxygenase, DBH-like 1"/>
    <property type="match status" value="1"/>
</dbReference>
<dbReference type="CDD" id="cd09631">
    <property type="entry name" value="DOMON_DOH"/>
    <property type="match status" value="1"/>
</dbReference>
<accession>A0AAW1TIW1</accession>
<dbReference type="AlphaFoldDB" id="A0AAW1TIW1"/>
<dbReference type="InterPro" id="IPR045266">
    <property type="entry name" value="DOH_DOMON"/>
</dbReference>
<dbReference type="GO" id="GO:0005507">
    <property type="term" value="F:copper ion binding"/>
    <property type="evidence" value="ECO:0007669"/>
    <property type="project" value="InterPro"/>
</dbReference>
<dbReference type="InterPro" id="IPR036939">
    <property type="entry name" value="Cu2_ascorb_mOase_N_sf"/>
</dbReference>
<feature type="domain" description="DOMON" evidence="4">
    <location>
        <begin position="35"/>
        <end position="156"/>
    </location>
</feature>
<evidence type="ECO:0000313" key="6">
    <source>
        <dbReference type="Proteomes" id="UP001431783"/>
    </source>
</evidence>
<dbReference type="SUPFAM" id="SSF49742">
    <property type="entry name" value="PHM/PNGase F"/>
    <property type="match status" value="2"/>
</dbReference>
<dbReference type="EMBL" id="JARQZJ010000003">
    <property type="protein sequence ID" value="KAK9870746.1"/>
    <property type="molecule type" value="Genomic_DNA"/>
</dbReference>
<dbReference type="InterPro" id="IPR008977">
    <property type="entry name" value="PHM/PNGase_F_dom_sf"/>
</dbReference>
<dbReference type="InterPro" id="IPR000323">
    <property type="entry name" value="Cu2_ascorb_mOase_N"/>
</dbReference>
<dbReference type="SMART" id="SM00664">
    <property type="entry name" value="DoH"/>
    <property type="match status" value="1"/>
</dbReference>
<evidence type="ECO:0000256" key="1">
    <source>
        <dbReference type="ARBA" id="ARBA00010676"/>
    </source>
</evidence>
<dbReference type="Gene3D" id="2.60.40.1210">
    <property type="entry name" value="Cellobiose dehydrogenase, cytochrome domain"/>
    <property type="match status" value="1"/>
</dbReference>
<proteinExistence type="inferred from homology"/>
<dbReference type="InterPro" id="IPR024548">
    <property type="entry name" value="Cu2_monoox_C"/>
</dbReference>
<dbReference type="InterPro" id="IPR014784">
    <property type="entry name" value="Cu2_ascorb_mOase-like_C"/>
</dbReference>
<dbReference type="PROSITE" id="PS50836">
    <property type="entry name" value="DOMON"/>
    <property type="match status" value="1"/>
</dbReference>
<dbReference type="PANTHER" id="PTHR10157">
    <property type="entry name" value="DOPAMINE BETA HYDROXYLASE RELATED"/>
    <property type="match status" value="1"/>
</dbReference>
<dbReference type="PRINTS" id="PR00767">
    <property type="entry name" value="DBMONOXGNASE"/>
</dbReference>
<dbReference type="PANTHER" id="PTHR10157:SF40">
    <property type="entry name" value="MOXD1 HOMOLOG 2"/>
    <property type="match status" value="1"/>
</dbReference>
<dbReference type="GO" id="GO:0005615">
    <property type="term" value="C:extracellular space"/>
    <property type="evidence" value="ECO:0007669"/>
    <property type="project" value="TreeGrafter"/>
</dbReference>
<dbReference type="SUPFAM" id="SSF49344">
    <property type="entry name" value="CBD9-like"/>
    <property type="match status" value="1"/>
</dbReference>
<keyword evidence="2" id="KW-1015">Disulfide bond</keyword>
<sequence>MELLKLIYLVIIFNVLCVVRLATSARWSHSAMLNPDYRLLWSPGPGPQDITFEVQVRTLGYVGFGFSKDGRMAGSDLVIGWVHQGQVHLQDRHVKDSPGSSIDREPEVDPSQDYQLLLGYENDTHTVLRFRRRLDTCDNHDIPITNDTMRIIWAYDKNEPIGGSIGPKSLPLLDKATRGTQSLYLVQRADQDAPGPEETARVWELRNPSVEPPAHGESLYWCKVFRIPSLTRKHHLIRYEPLQGITGSKGLQHVVLYECRDSPQVAKLVDTPGRQCYEPHMPSLTCNTVVASWARGSEGFSFPPEAGYPLDPSSSRYYLLETHFTSPSDGSNAAMDGSGLRLYYTPELRRHDAGVISIGMDPNWRHIIPPGQQRVVSSGHCVSECTRQAFPHNGINMFAVVMKTHRIGKRVALKHIRSGIEQAPIAADDNLDADYQEYRKLVVPAKILPGDHLIAECTYNSSSRSAITLGGLTSREETCLVMGLYYPKQRSLAACHSLPSLPTVWHSLGIQELIPDSNPVRIAAPPELAGMTLEARLRSYDWDNKFQTFQEATVKGSFIPLCRTAQSTLLPGTDKDSRYPYISKHYQRSQIDQCNYRRYSTEGGWPGGTPIMELDDNHIGGAARSKLPRSNSPAVEESLGLSRFNSANSLYTNVKSVVFLVTPALLIWFNR</sequence>
<dbReference type="GO" id="GO:0042420">
    <property type="term" value="P:dopamine catabolic process"/>
    <property type="evidence" value="ECO:0007669"/>
    <property type="project" value="TreeGrafter"/>
</dbReference>
<dbReference type="GO" id="GO:0030667">
    <property type="term" value="C:secretory granule membrane"/>
    <property type="evidence" value="ECO:0007669"/>
    <property type="project" value="TreeGrafter"/>
</dbReference>
<dbReference type="Gene3D" id="2.60.120.230">
    <property type="match status" value="1"/>
</dbReference>
<keyword evidence="6" id="KW-1185">Reference proteome</keyword>
<evidence type="ECO:0000256" key="2">
    <source>
        <dbReference type="ARBA" id="ARBA00023157"/>
    </source>
</evidence>
<gene>
    <name evidence="5" type="ORF">WA026_008313</name>
</gene>
<protein>
    <recommendedName>
        <fullName evidence="4">DOMON domain-containing protein</fullName>
    </recommendedName>
</protein>
<keyword evidence="3" id="KW-0325">Glycoprotein</keyword>
<dbReference type="Pfam" id="PF03712">
    <property type="entry name" value="Cu2_monoox_C"/>
    <property type="match status" value="1"/>
</dbReference>
<dbReference type="Pfam" id="PF01082">
    <property type="entry name" value="Cu2_monooxygen"/>
    <property type="match status" value="1"/>
</dbReference>
<evidence type="ECO:0000256" key="3">
    <source>
        <dbReference type="ARBA" id="ARBA00023180"/>
    </source>
</evidence>
<dbReference type="GO" id="GO:0042421">
    <property type="term" value="P:norepinephrine biosynthetic process"/>
    <property type="evidence" value="ECO:0007669"/>
    <property type="project" value="TreeGrafter"/>
</dbReference>
<organism evidence="5 6">
    <name type="scientific">Henosepilachna vigintioctopunctata</name>
    <dbReference type="NCBI Taxonomy" id="420089"/>
    <lineage>
        <taxon>Eukaryota</taxon>
        <taxon>Metazoa</taxon>
        <taxon>Ecdysozoa</taxon>
        <taxon>Arthropoda</taxon>
        <taxon>Hexapoda</taxon>
        <taxon>Insecta</taxon>
        <taxon>Pterygota</taxon>
        <taxon>Neoptera</taxon>
        <taxon>Endopterygota</taxon>
        <taxon>Coleoptera</taxon>
        <taxon>Polyphaga</taxon>
        <taxon>Cucujiformia</taxon>
        <taxon>Coccinelloidea</taxon>
        <taxon>Coccinellidae</taxon>
        <taxon>Epilachninae</taxon>
        <taxon>Epilachnini</taxon>
        <taxon>Henosepilachna</taxon>
    </lineage>
</organism>
<comment type="similarity">
    <text evidence="1">Belongs to the copper type II ascorbate-dependent monooxygenase family.</text>
</comment>
<dbReference type="GO" id="GO:0006589">
    <property type="term" value="P:octopamine biosynthetic process"/>
    <property type="evidence" value="ECO:0007669"/>
    <property type="project" value="TreeGrafter"/>
</dbReference>
<comment type="caution">
    <text evidence="5">The sequence shown here is derived from an EMBL/GenBank/DDBJ whole genome shotgun (WGS) entry which is preliminary data.</text>
</comment>
<evidence type="ECO:0000259" key="4">
    <source>
        <dbReference type="PROSITE" id="PS50836"/>
    </source>
</evidence>